<evidence type="ECO:0000313" key="2">
    <source>
        <dbReference type="Proteomes" id="UP000007382"/>
    </source>
</evidence>
<evidence type="ECO:0000313" key="1">
    <source>
        <dbReference type="EMBL" id="BAM06977.1"/>
    </source>
</evidence>
<keyword evidence="2" id="KW-1185">Reference proteome</keyword>
<organism evidence="1 2">
    <name type="scientific">Leptospirillum ferrooxidans (strain C2-3)</name>
    <dbReference type="NCBI Taxonomy" id="1162668"/>
    <lineage>
        <taxon>Bacteria</taxon>
        <taxon>Pseudomonadati</taxon>
        <taxon>Nitrospirota</taxon>
        <taxon>Nitrospiria</taxon>
        <taxon>Nitrospirales</taxon>
        <taxon>Nitrospiraceae</taxon>
        <taxon>Leptospirillum</taxon>
    </lineage>
</organism>
<dbReference type="AlphaFoldDB" id="I0INX8"/>
<gene>
    <name evidence="1" type="ordered locus">LFE_1294</name>
</gene>
<accession>I0INX8</accession>
<reference evidence="1 2" key="1">
    <citation type="journal article" date="2012" name="J. Bacteriol.">
        <title>Complete Genome Sequence of Leptospirillum ferrooxidans Strain C2-3, Isolated from a Fresh Volcanic Ash Deposit on the Island of Miyake, Japan.</title>
        <authorList>
            <person name="Fujimura R."/>
            <person name="Sato Y."/>
            <person name="Nishizawa T."/>
            <person name="Oshima K."/>
            <person name="Kim S.-W."/>
            <person name="Hattori M."/>
            <person name="Kamijo T."/>
            <person name="Ohta H."/>
        </authorList>
    </citation>
    <scope>NUCLEOTIDE SEQUENCE [LARGE SCALE GENOMIC DNA]</scope>
    <source>
        <strain evidence="1 2">C2-3</strain>
    </source>
</reference>
<dbReference type="EMBL" id="AP012342">
    <property type="protein sequence ID" value="BAM06977.1"/>
    <property type="molecule type" value="Genomic_DNA"/>
</dbReference>
<dbReference type="PATRIC" id="fig|1162668.3.peg.1508"/>
<dbReference type="Proteomes" id="UP000007382">
    <property type="component" value="Chromosome"/>
</dbReference>
<dbReference type="HOGENOM" id="CLU_2825855_0_0_0"/>
<name>I0INX8_LEPFC</name>
<proteinExistence type="predicted"/>
<dbReference type="RefSeq" id="WP_014449466.1">
    <property type="nucleotide sequence ID" value="NC_017094.1"/>
</dbReference>
<protein>
    <submittedName>
        <fullName evidence="1">Uncharacterized protein</fullName>
    </submittedName>
</protein>
<dbReference type="KEGG" id="lfc:LFE_1294"/>
<reference evidence="2" key="2">
    <citation type="submission" date="2012-03" db="EMBL/GenBank/DDBJ databases">
        <title>The complete genome sequence of the pioneer microbe on fresh volcanic deposit, Leptospirillum ferrooxidans strain C2-3.</title>
        <authorList>
            <person name="Fujimura R."/>
            <person name="Sato Y."/>
            <person name="Nishizawa T."/>
            <person name="Nanba K."/>
            <person name="Oshima K."/>
            <person name="Hattori M."/>
            <person name="Kamijo T."/>
            <person name="Ohta H."/>
        </authorList>
    </citation>
    <scope>NUCLEOTIDE SEQUENCE [LARGE SCALE GENOMIC DNA]</scope>
    <source>
        <strain evidence="2">C2-3</strain>
    </source>
</reference>
<sequence>MEIEYLNAMMENKNARLSPLALWAKKGNIWSGQKVKSFSPQELSLDVPPGRDSGSLFLGAGPIFPL</sequence>